<organism evidence="6 7">
    <name type="scientific">Cordylochernes scorpioides</name>
    <dbReference type="NCBI Taxonomy" id="51811"/>
    <lineage>
        <taxon>Eukaryota</taxon>
        <taxon>Metazoa</taxon>
        <taxon>Ecdysozoa</taxon>
        <taxon>Arthropoda</taxon>
        <taxon>Chelicerata</taxon>
        <taxon>Arachnida</taxon>
        <taxon>Pseudoscorpiones</taxon>
        <taxon>Cheliferoidea</taxon>
        <taxon>Chernetidae</taxon>
        <taxon>Cordylochernes</taxon>
    </lineage>
</organism>
<dbReference type="InterPro" id="IPR000203">
    <property type="entry name" value="GPS"/>
</dbReference>
<feature type="transmembrane region" description="Helical" evidence="5">
    <location>
        <begin position="155"/>
        <end position="177"/>
    </location>
</feature>
<dbReference type="Pfam" id="PF01825">
    <property type="entry name" value="GPS"/>
    <property type="match status" value="1"/>
</dbReference>
<keyword evidence="2 5" id="KW-0812">Transmembrane</keyword>
<keyword evidence="4 5" id="KW-0472">Membrane</keyword>
<evidence type="ECO:0000256" key="3">
    <source>
        <dbReference type="ARBA" id="ARBA00022989"/>
    </source>
</evidence>
<evidence type="ECO:0000256" key="5">
    <source>
        <dbReference type="SAM" id="Phobius"/>
    </source>
</evidence>
<dbReference type="InterPro" id="IPR051223">
    <property type="entry name" value="Polycystin"/>
</dbReference>
<dbReference type="PANTHER" id="PTHR10877:SF150">
    <property type="entry name" value="REJ DOMAIN-CONTAINING PROTEIN"/>
    <property type="match status" value="1"/>
</dbReference>
<evidence type="ECO:0000313" key="7">
    <source>
        <dbReference type="Proteomes" id="UP001235939"/>
    </source>
</evidence>
<dbReference type="EMBL" id="CP092864">
    <property type="protein sequence ID" value="UYV63029.1"/>
    <property type="molecule type" value="Genomic_DNA"/>
</dbReference>
<evidence type="ECO:0000256" key="4">
    <source>
        <dbReference type="ARBA" id="ARBA00023136"/>
    </source>
</evidence>
<dbReference type="SMART" id="SM00303">
    <property type="entry name" value="GPS"/>
    <property type="match status" value="1"/>
</dbReference>
<evidence type="ECO:0000313" key="6">
    <source>
        <dbReference type="EMBL" id="UYV63029.1"/>
    </source>
</evidence>
<feature type="transmembrane region" description="Helical" evidence="5">
    <location>
        <begin position="198"/>
        <end position="217"/>
    </location>
</feature>
<proteinExistence type="predicted"/>
<sequence>MLQWPPILAKVQLHQRVQVTKRGSGTFVGTYEIFLSNDIIRNRTGFFYVGVGEVNGSLDHVAAMVEDSAVNLTESELSRVFSTNYSLRIFTSGCYFYNYDLKIWSGAGCFVHDANKDLTFCKCNHLTSFGGGFFVMPNTVDFSYVFANAGFADNITIYMTIIVTLSLFLGLLFWARAQDKKDAMKMAISSDLKTEQKSGFLLFIFSMPFVVLMRQPLPVRPNSPLLPSV</sequence>
<reference evidence="6 7" key="1">
    <citation type="submission" date="2022-01" db="EMBL/GenBank/DDBJ databases">
        <title>A chromosomal length assembly of Cordylochernes scorpioides.</title>
        <authorList>
            <person name="Zeh D."/>
            <person name="Zeh J."/>
        </authorList>
    </citation>
    <scope>NUCLEOTIDE SEQUENCE [LARGE SCALE GENOMIC DNA]</scope>
    <source>
        <strain evidence="6">IN4F17</strain>
        <tissue evidence="6">Whole Body</tissue>
    </source>
</reference>
<evidence type="ECO:0000256" key="1">
    <source>
        <dbReference type="ARBA" id="ARBA00004370"/>
    </source>
</evidence>
<evidence type="ECO:0000256" key="2">
    <source>
        <dbReference type="ARBA" id="ARBA00022692"/>
    </source>
</evidence>
<dbReference type="Gene3D" id="2.60.220.50">
    <property type="match status" value="1"/>
</dbReference>
<dbReference type="InterPro" id="IPR046338">
    <property type="entry name" value="GAIN_dom_sf"/>
</dbReference>
<keyword evidence="7" id="KW-1185">Reference proteome</keyword>
<accession>A0ABY6K2C1</accession>
<evidence type="ECO:0008006" key="8">
    <source>
        <dbReference type="Google" id="ProtNLM"/>
    </source>
</evidence>
<protein>
    <recommendedName>
        <fullName evidence="8">GPS domain-containing protein</fullName>
    </recommendedName>
</protein>
<name>A0ABY6K2C1_9ARAC</name>
<gene>
    <name evidence="6" type="ORF">LAZ67_2002889</name>
</gene>
<dbReference type="Proteomes" id="UP001235939">
    <property type="component" value="Chromosome 02"/>
</dbReference>
<dbReference type="PANTHER" id="PTHR10877">
    <property type="entry name" value="POLYCYSTIN FAMILY MEMBER"/>
    <property type="match status" value="1"/>
</dbReference>
<keyword evidence="3 5" id="KW-1133">Transmembrane helix</keyword>
<comment type="subcellular location">
    <subcellularLocation>
        <location evidence="1">Membrane</location>
    </subcellularLocation>
</comment>